<evidence type="ECO:0000313" key="2">
    <source>
        <dbReference type="Proteomes" id="UP000004315"/>
    </source>
</evidence>
<reference evidence="1 2" key="1">
    <citation type="submission" date="2008-11" db="EMBL/GenBank/DDBJ databases">
        <title>Draft genome sequence of Eubacterium biforme (DSM 3989).</title>
        <authorList>
            <person name="Sudarsanam P."/>
            <person name="Ley R."/>
            <person name="Guruge J."/>
            <person name="Turnbaugh P.J."/>
            <person name="Mahowald M."/>
            <person name="Liep D."/>
            <person name="Gordon J."/>
        </authorList>
    </citation>
    <scope>NUCLEOTIDE SEQUENCE [LARGE SCALE GENOMIC DNA]</scope>
    <source>
        <strain evidence="1 2">DSM 3989</strain>
    </source>
</reference>
<dbReference type="EMBL" id="ABYT01000019">
    <property type="protein sequence ID" value="EEC91196.1"/>
    <property type="molecule type" value="Genomic_DNA"/>
</dbReference>
<sequence length="43" mass="4960">MVIYKDSNLVNNEFAQINKAICTNQSTLYKGEISVYNQKCKNM</sequence>
<dbReference type="HOGENOM" id="CLU_3234560_0_0_9"/>
<gene>
    <name evidence="1" type="ORF">EUBIFOR_00207</name>
</gene>
<name>B7C7Q9_9FIRM</name>
<proteinExistence type="predicted"/>
<accession>B7C7Q9</accession>
<keyword evidence="2" id="KW-1185">Reference proteome</keyword>
<comment type="caution">
    <text evidence="1">The sequence shown here is derived from an EMBL/GenBank/DDBJ whole genome shotgun (WGS) entry which is preliminary data.</text>
</comment>
<protein>
    <submittedName>
        <fullName evidence="1">Uncharacterized protein</fullName>
    </submittedName>
</protein>
<dbReference type="STRING" id="518637.EUBIFOR_00207"/>
<dbReference type="Proteomes" id="UP000004315">
    <property type="component" value="Unassembled WGS sequence"/>
</dbReference>
<organism evidence="1 2">
    <name type="scientific">Holdemanella biformis DSM 3989</name>
    <dbReference type="NCBI Taxonomy" id="518637"/>
    <lineage>
        <taxon>Bacteria</taxon>
        <taxon>Bacillati</taxon>
        <taxon>Bacillota</taxon>
        <taxon>Erysipelotrichia</taxon>
        <taxon>Erysipelotrichales</taxon>
        <taxon>Erysipelotrichaceae</taxon>
        <taxon>Holdemanella</taxon>
    </lineage>
</organism>
<evidence type="ECO:0000313" key="1">
    <source>
        <dbReference type="EMBL" id="EEC91196.1"/>
    </source>
</evidence>
<dbReference type="AlphaFoldDB" id="B7C7Q9"/>